<evidence type="ECO:0000313" key="2">
    <source>
        <dbReference type="Proteomes" id="UP000633365"/>
    </source>
</evidence>
<evidence type="ECO:0008006" key="3">
    <source>
        <dbReference type="Google" id="ProtNLM"/>
    </source>
</evidence>
<dbReference type="InterPro" id="IPR015797">
    <property type="entry name" value="NUDIX_hydrolase-like_dom_sf"/>
</dbReference>
<comment type="caution">
    <text evidence="1">The sequence shown here is derived from an EMBL/GenBank/DDBJ whole genome shotgun (WGS) entry which is preliminary data.</text>
</comment>
<dbReference type="EMBL" id="JAEQMG010000076">
    <property type="protein sequence ID" value="MBK6088698.1"/>
    <property type="molecule type" value="Genomic_DNA"/>
</dbReference>
<proteinExistence type="predicted"/>
<sequence length="481" mass="56132">MNNDNTYIEKNKEKIIELEQLASEVLKLKKLHRQRRPIVIEFCGSPKAGKTSCINSLNLFLKRNGFKTSVLSERASVSPISDKHNPIFNVWTCTSAINEINEKMDRARNGEDIDIIISDRGIFDALCWFRWLKTQHNMSEYEYNVLTKFATIYRWQKNIDLVYVFMVSPQESIEREYANLLTTKRGSIMRENVLEQYLKSVKDTIDEYRSEFRATHQIDTTDKEQNDVGYEVTLSTLEVLKDMLIEKIGYIPKSEITLREGINDFETIKSSLDSYSFANRDEVESNEQFIQPIPIAVITNLERNKILCIKKTKQSTSKYSPESGKLLLYAGGHMRQEDETNNKKNNFVSTAKNTLERELLEEIGISYCIDNYQPFVLYTPSYGVKSSQHLAIGWIIELDEKKKLNLDRYEIIQKRGTSKSGNFISFIELEQMFLERRDLLFESWSKEILLNFFKDKCSEHFINQLITNKSNPQMSLFNNTL</sequence>
<dbReference type="Proteomes" id="UP000633365">
    <property type="component" value="Unassembled WGS sequence"/>
</dbReference>
<name>A0A934U1A2_9FIRM</name>
<accession>A0A934U1A2</accession>
<protein>
    <recommendedName>
        <fullName evidence="3">Nudix hydrolase domain-containing protein</fullName>
    </recommendedName>
</protein>
<keyword evidence="2" id="KW-1185">Reference proteome</keyword>
<dbReference type="InterPro" id="IPR027417">
    <property type="entry name" value="P-loop_NTPase"/>
</dbReference>
<reference evidence="1" key="1">
    <citation type="submission" date="2021-01" db="EMBL/GenBank/DDBJ databases">
        <title>Genome public.</title>
        <authorList>
            <person name="Liu C."/>
            <person name="Sun Q."/>
        </authorList>
    </citation>
    <scope>NUCLEOTIDE SEQUENCE</scope>
    <source>
        <strain evidence="1">M6</strain>
    </source>
</reference>
<evidence type="ECO:0000313" key="1">
    <source>
        <dbReference type="EMBL" id="MBK6088698.1"/>
    </source>
</evidence>
<dbReference type="SUPFAM" id="SSF55811">
    <property type="entry name" value="Nudix"/>
    <property type="match status" value="1"/>
</dbReference>
<organism evidence="1 2">
    <name type="scientific">Ruminococcus difficilis</name>
    <dbReference type="NCBI Taxonomy" id="2763069"/>
    <lineage>
        <taxon>Bacteria</taxon>
        <taxon>Bacillati</taxon>
        <taxon>Bacillota</taxon>
        <taxon>Clostridia</taxon>
        <taxon>Eubacteriales</taxon>
        <taxon>Oscillospiraceae</taxon>
        <taxon>Ruminococcus</taxon>
    </lineage>
</organism>
<dbReference type="AlphaFoldDB" id="A0A934U1A2"/>
<dbReference type="Gene3D" id="3.90.79.10">
    <property type="entry name" value="Nucleoside Triphosphate Pyrophosphohydrolase"/>
    <property type="match status" value="1"/>
</dbReference>
<dbReference type="Gene3D" id="3.40.50.300">
    <property type="entry name" value="P-loop containing nucleotide triphosphate hydrolases"/>
    <property type="match status" value="1"/>
</dbReference>
<dbReference type="SUPFAM" id="SSF52540">
    <property type="entry name" value="P-loop containing nucleoside triphosphate hydrolases"/>
    <property type="match status" value="1"/>
</dbReference>
<gene>
    <name evidence="1" type="ORF">JKK62_08555</name>
</gene>
<dbReference type="RefSeq" id="WP_201427562.1">
    <property type="nucleotide sequence ID" value="NZ_JAEQMG010000076.1"/>
</dbReference>